<evidence type="ECO:0000256" key="3">
    <source>
        <dbReference type="ARBA" id="ARBA00022679"/>
    </source>
</evidence>
<protein>
    <recommendedName>
        <fullName evidence="5">Glycosyltransferase</fullName>
        <ecNumber evidence="5">2.4.1.-</ecNumber>
    </recommendedName>
</protein>
<proteinExistence type="inferred from homology"/>
<comment type="similarity">
    <text evidence="1 4">Belongs to the UDP-glycosyltransferase family.</text>
</comment>
<organism evidence="6 7">
    <name type="scientific">Riccia sorocarpa</name>
    <dbReference type="NCBI Taxonomy" id="122646"/>
    <lineage>
        <taxon>Eukaryota</taxon>
        <taxon>Viridiplantae</taxon>
        <taxon>Streptophyta</taxon>
        <taxon>Embryophyta</taxon>
        <taxon>Marchantiophyta</taxon>
        <taxon>Marchantiopsida</taxon>
        <taxon>Marchantiidae</taxon>
        <taxon>Marchantiales</taxon>
        <taxon>Ricciaceae</taxon>
        <taxon>Riccia</taxon>
    </lineage>
</organism>
<evidence type="ECO:0000256" key="4">
    <source>
        <dbReference type="RuleBase" id="RU003718"/>
    </source>
</evidence>
<evidence type="ECO:0000313" key="7">
    <source>
        <dbReference type="Proteomes" id="UP001633002"/>
    </source>
</evidence>
<keyword evidence="2 4" id="KW-0328">Glycosyltransferase</keyword>
<comment type="caution">
    <text evidence="6">The sequence shown here is derived from an EMBL/GenBank/DDBJ whole genome shotgun (WGS) entry which is preliminary data.</text>
</comment>
<dbReference type="PANTHER" id="PTHR48046">
    <property type="entry name" value="UDP-GLYCOSYLTRANSFERASE 72E1"/>
    <property type="match status" value="1"/>
</dbReference>
<dbReference type="EC" id="2.4.1.-" evidence="5"/>
<dbReference type="InterPro" id="IPR035595">
    <property type="entry name" value="UDP_glycos_trans_CS"/>
</dbReference>
<dbReference type="PANTHER" id="PTHR48046:SF1">
    <property type="entry name" value="GLYCOSYLTRANSFERASE-RELATED"/>
    <property type="match status" value="1"/>
</dbReference>
<dbReference type="AlphaFoldDB" id="A0ABD3HFW3"/>
<dbReference type="FunFam" id="3.40.50.2000:FF:000060">
    <property type="entry name" value="Glycosyltransferase"/>
    <property type="match status" value="1"/>
</dbReference>
<dbReference type="EMBL" id="JBJQOH010000004">
    <property type="protein sequence ID" value="KAL3689245.1"/>
    <property type="molecule type" value="Genomic_DNA"/>
</dbReference>
<name>A0ABD3HFW3_9MARC</name>
<evidence type="ECO:0000313" key="6">
    <source>
        <dbReference type="EMBL" id="KAL3689245.1"/>
    </source>
</evidence>
<evidence type="ECO:0000256" key="5">
    <source>
        <dbReference type="RuleBase" id="RU362057"/>
    </source>
</evidence>
<reference evidence="6 7" key="1">
    <citation type="submission" date="2024-09" db="EMBL/GenBank/DDBJ databases">
        <title>Chromosome-scale assembly of Riccia sorocarpa.</title>
        <authorList>
            <person name="Paukszto L."/>
        </authorList>
    </citation>
    <scope>NUCLEOTIDE SEQUENCE [LARGE SCALE GENOMIC DNA]</scope>
    <source>
        <strain evidence="6">LP-2024</strain>
        <tissue evidence="6">Aerial parts of the thallus</tissue>
    </source>
</reference>
<dbReference type="Pfam" id="PF00201">
    <property type="entry name" value="UDPGT"/>
    <property type="match status" value="1"/>
</dbReference>
<dbReference type="SUPFAM" id="SSF53756">
    <property type="entry name" value="UDP-Glycosyltransferase/glycogen phosphorylase"/>
    <property type="match status" value="1"/>
</dbReference>
<dbReference type="Gene3D" id="3.40.50.2000">
    <property type="entry name" value="Glycogen Phosphorylase B"/>
    <property type="match status" value="2"/>
</dbReference>
<keyword evidence="3 4" id="KW-0808">Transferase</keyword>
<dbReference type="GO" id="GO:0016757">
    <property type="term" value="F:glycosyltransferase activity"/>
    <property type="evidence" value="ECO:0007669"/>
    <property type="project" value="UniProtKB-KW"/>
</dbReference>
<dbReference type="CDD" id="cd03784">
    <property type="entry name" value="GT1_Gtf-like"/>
    <property type="match status" value="1"/>
</dbReference>
<evidence type="ECO:0000256" key="2">
    <source>
        <dbReference type="ARBA" id="ARBA00022676"/>
    </source>
</evidence>
<accession>A0ABD3HFW3</accession>
<evidence type="ECO:0000256" key="1">
    <source>
        <dbReference type="ARBA" id="ARBA00009995"/>
    </source>
</evidence>
<dbReference type="PROSITE" id="PS00375">
    <property type="entry name" value="UDPGT"/>
    <property type="match status" value="1"/>
</dbReference>
<dbReference type="Proteomes" id="UP001633002">
    <property type="component" value="Unassembled WGS sequence"/>
</dbReference>
<dbReference type="InterPro" id="IPR002213">
    <property type="entry name" value="UDP_glucos_trans"/>
</dbReference>
<keyword evidence="7" id="KW-1185">Reference proteome</keyword>
<gene>
    <name evidence="6" type="ORF">R1sor_015554</name>
</gene>
<sequence>MASLSESRGFAETSPNVWIVPFSFPSHLKCFFQFAKLLASHKMRVTFLCIKGDAESVGLHATLESWRSEGIDIQLRDLEIEVLEPRDFERWVWVIQQQETRFDSILKTELELGLSKPTVVISDFWLPGVHESAVKCSIPVWVFSILSLGYTGSAVYLSQLQSKGILKLPASPTDTDSKEFISVPGLPLLPICELDVLSAFSGEVFYPLGKRNGLALPKSEVVILSTFKELEPRGFRELELLLHNAAVKDNRKTGDIYTIGPIFPLTTPGARLTGNESCGEERHPCLKFLDGQRDSSVLFVAFGTSWQLAPEQMQEIALGLEGSEQPFLCAILPAVKTSQYPTGNIFDVITEDCVSRTKERGLFVEGWVPQLQVLNHPAVGGFMSHCGHNSFLESLSMGVPLLAWPSQIDQMMNARYAVEEIRVGLQITKDQLGEELVDRKEVERKVRALFHSEEGKAVRKNAREIREMALQTVAENGSSYKNMQALVARIRGLAADNEARTEKST</sequence>